<reference evidence="1 2" key="1">
    <citation type="submission" date="2023-11" db="EMBL/GenBank/DDBJ databases">
        <authorList>
            <person name="Okamura Y."/>
        </authorList>
    </citation>
    <scope>NUCLEOTIDE SEQUENCE [LARGE SCALE GENOMIC DNA]</scope>
</reference>
<evidence type="ECO:0000313" key="1">
    <source>
        <dbReference type="EMBL" id="CAK1556226.1"/>
    </source>
</evidence>
<proteinExistence type="predicted"/>
<evidence type="ECO:0000313" key="2">
    <source>
        <dbReference type="Proteomes" id="UP001497472"/>
    </source>
</evidence>
<keyword evidence="2" id="KW-1185">Reference proteome</keyword>
<sequence length="127" mass="13922">MEQRGGSFKQPYKGDKIQISWLAGLAWLRSQAKPAANFTVYNPLAVSSLINTLTNKPPEMFYRALGLLALIAGVLAAPKPDPAPQLLTYTAGLDYVYPGSVPSIISPYNAQYASLAYPGYPVDYYFR</sequence>
<organism evidence="1 2">
    <name type="scientific">Leptosia nina</name>
    <dbReference type="NCBI Taxonomy" id="320188"/>
    <lineage>
        <taxon>Eukaryota</taxon>
        <taxon>Metazoa</taxon>
        <taxon>Ecdysozoa</taxon>
        <taxon>Arthropoda</taxon>
        <taxon>Hexapoda</taxon>
        <taxon>Insecta</taxon>
        <taxon>Pterygota</taxon>
        <taxon>Neoptera</taxon>
        <taxon>Endopterygota</taxon>
        <taxon>Lepidoptera</taxon>
        <taxon>Glossata</taxon>
        <taxon>Ditrysia</taxon>
        <taxon>Papilionoidea</taxon>
        <taxon>Pieridae</taxon>
        <taxon>Pierinae</taxon>
        <taxon>Leptosia</taxon>
    </lineage>
</organism>
<dbReference type="EMBL" id="CAVLEF010000283">
    <property type="protein sequence ID" value="CAK1556226.1"/>
    <property type="molecule type" value="Genomic_DNA"/>
</dbReference>
<accession>A0AAV1K6J1</accession>
<gene>
    <name evidence="1" type="ORF">LNINA_LOCUS14990</name>
</gene>
<comment type="caution">
    <text evidence="1">The sequence shown here is derived from an EMBL/GenBank/DDBJ whole genome shotgun (WGS) entry which is preliminary data.</text>
</comment>
<dbReference type="AlphaFoldDB" id="A0AAV1K6J1"/>
<protein>
    <submittedName>
        <fullName evidence="1">Uncharacterized protein</fullName>
    </submittedName>
</protein>
<name>A0AAV1K6J1_9NEOP</name>
<dbReference type="Proteomes" id="UP001497472">
    <property type="component" value="Unassembled WGS sequence"/>
</dbReference>